<gene>
    <name evidence="3" type="ORF">OE88DRAFT_213795</name>
</gene>
<proteinExistence type="predicted"/>
<dbReference type="InterPro" id="IPR052895">
    <property type="entry name" value="HetReg/Transcr_Mod"/>
</dbReference>
<evidence type="ECO:0000256" key="1">
    <source>
        <dbReference type="SAM" id="MobiDB-lite"/>
    </source>
</evidence>
<keyword evidence="4" id="KW-1185">Reference proteome</keyword>
<dbReference type="OrthoDB" id="5418601at2759"/>
<organism evidence="3 4">
    <name type="scientific">Heliocybe sulcata</name>
    <dbReference type="NCBI Taxonomy" id="5364"/>
    <lineage>
        <taxon>Eukaryota</taxon>
        <taxon>Fungi</taxon>
        <taxon>Dikarya</taxon>
        <taxon>Basidiomycota</taxon>
        <taxon>Agaricomycotina</taxon>
        <taxon>Agaricomycetes</taxon>
        <taxon>Gloeophyllales</taxon>
        <taxon>Gloeophyllaceae</taxon>
        <taxon>Heliocybe</taxon>
    </lineage>
</organism>
<reference evidence="3 4" key="1">
    <citation type="journal article" date="2019" name="Nat. Ecol. Evol.">
        <title>Megaphylogeny resolves global patterns of mushroom evolution.</title>
        <authorList>
            <person name="Varga T."/>
            <person name="Krizsan K."/>
            <person name="Foldi C."/>
            <person name="Dima B."/>
            <person name="Sanchez-Garcia M."/>
            <person name="Sanchez-Ramirez S."/>
            <person name="Szollosi G.J."/>
            <person name="Szarkandi J.G."/>
            <person name="Papp V."/>
            <person name="Albert L."/>
            <person name="Andreopoulos W."/>
            <person name="Angelini C."/>
            <person name="Antonin V."/>
            <person name="Barry K.W."/>
            <person name="Bougher N.L."/>
            <person name="Buchanan P."/>
            <person name="Buyck B."/>
            <person name="Bense V."/>
            <person name="Catcheside P."/>
            <person name="Chovatia M."/>
            <person name="Cooper J."/>
            <person name="Damon W."/>
            <person name="Desjardin D."/>
            <person name="Finy P."/>
            <person name="Geml J."/>
            <person name="Haridas S."/>
            <person name="Hughes K."/>
            <person name="Justo A."/>
            <person name="Karasinski D."/>
            <person name="Kautmanova I."/>
            <person name="Kiss B."/>
            <person name="Kocsube S."/>
            <person name="Kotiranta H."/>
            <person name="LaButti K.M."/>
            <person name="Lechner B.E."/>
            <person name="Liimatainen K."/>
            <person name="Lipzen A."/>
            <person name="Lukacs Z."/>
            <person name="Mihaltcheva S."/>
            <person name="Morgado L.N."/>
            <person name="Niskanen T."/>
            <person name="Noordeloos M.E."/>
            <person name="Ohm R.A."/>
            <person name="Ortiz-Santana B."/>
            <person name="Ovrebo C."/>
            <person name="Racz N."/>
            <person name="Riley R."/>
            <person name="Savchenko A."/>
            <person name="Shiryaev A."/>
            <person name="Soop K."/>
            <person name="Spirin V."/>
            <person name="Szebenyi C."/>
            <person name="Tomsovsky M."/>
            <person name="Tulloss R.E."/>
            <person name="Uehling J."/>
            <person name="Grigoriev I.V."/>
            <person name="Vagvolgyi C."/>
            <person name="Papp T."/>
            <person name="Martin F.M."/>
            <person name="Miettinen O."/>
            <person name="Hibbett D.S."/>
            <person name="Nagy L.G."/>
        </authorList>
    </citation>
    <scope>NUCLEOTIDE SEQUENCE [LARGE SCALE GENOMIC DNA]</scope>
    <source>
        <strain evidence="3 4">OMC1185</strain>
    </source>
</reference>
<evidence type="ECO:0000313" key="3">
    <source>
        <dbReference type="EMBL" id="TFK51072.1"/>
    </source>
</evidence>
<evidence type="ECO:0000259" key="2">
    <source>
        <dbReference type="Pfam" id="PF06985"/>
    </source>
</evidence>
<dbReference type="PANTHER" id="PTHR24148:SF64">
    <property type="entry name" value="HETEROKARYON INCOMPATIBILITY DOMAIN-CONTAINING PROTEIN"/>
    <property type="match status" value="1"/>
</dbReference>
<name>A0A5C3N1Y5_9AGAM</name>
<dbReference type="EMBL" id="ML213512">
    <property type="protein sequence ID" value="TFK51072.1"/>
    <property type="molecule type" value="Genomic_DNA"/>
</dbReference>
<dbReference type="InterPro" id="IPR010730">
    <property type="entry name" value="HET"/>
</dbReference>
<feature type="region of interest" description="Disordered" evidence="1">
    <location>
        <begin position="1"/>
        <end position="85"/>
    </location>
</feature>
<dbReference type="Pfam" id="PF06985">
    <property type="entry name" value="HET"/>
    <property type="match status" value="1"/>
</dbReference>
<accession>A0A5C3N1Y5</accession>
<sequence length="666" mass="74986">MMEDGKKLSNLGGPSPSTILHGAGDALDDTTSGRPDPSAVSRVWSPLCGLQSTTNPGSSIPSPASGAPEVHRSPDPDSTVSAVARAPVRTHVPLQDPPADGWRPHILSPEMADLDCRALGAKGVLQLLNQVLSHELGTEILMSDPGVDELLKRLVEGDDAVDFGSLYGRVRGLWEQRHYWPTGKHTAIRPFHDVKKRYMLLVEYSNHIYKARKAAVSHNFINRRGANRSLPDWHAWPRRLWDLHAHRIVPYHFAFRWDYHEFNGYASYDAVSHSWTSTMLGGSGLSTAVNGHEWPVPLPHGVSLEAVRNELLHLGAEYVWLDVVCLRQQGSTREDLRAHEWAVDIPTIGDIYQSARRIVRYYNGLGIAFQCPGWTDERHWLRRVWTIQEIRKGSIIAGLPQGLTADMLPDVTNKSGKSFRSYLIPVEGLEHVGTVHSMSQLLRLAKELQSRHATKEIDKVAAFGALLDGLDYIPLYRADMNLEEAWRRLLQCMSRRLLDKLIWGYCRPGTGRCKWRPSWNQLMHEQLEYIDVGRILVPDRMCAEILNTGYASRGCYLLTGEAELSWECGDDQQAEGQVQYSDAVVHHLEFRIPGGSGQEHRSEETARLLANALRWNRMRAACVMVCREVRTPSGETGYEKIHVIATGDIDRLLEEAEREEITAIFI</sequence>
<dbReference type="AlphaFoldDB" id="A0A5C3N1Y5"/>
<feature type="domain" description="Heterokaryon incompatibility" evidence="2">
    <location>
        <begin position="268"/>
        <end position="360"/>
    </location>
</feature>
<dbReference type="Proteomes" id="UP000305948">
    <property type="component" value="Unassembled WGS sequence"/>
</dbReference>
<dbReference type="PANTHER" id="PTHR24148">
    <property type="entry name" value="ANKYRIN REPEAT DOMAIN-CONTAINING PROTEIN 39 HOMOLOG-RELATED"/>
    <property type="match status" value="1"/>
</dbReference>
<feature type="compositionally biased region" description="Low complexity" evidence="1">
    <location>
        <begin position="56"/>
        <end position="68"/>
    </location>
</feature>
<protein>
    <recommendedName>
        <fullName evidence="2">Heterokaryon incompatibility domain-containing protein</fullName>
    </recommendedName>
</protein>
<evidence type="ECO:0000313" key="4">
    <source>
        <dbReference type="Proteomes" id="UP000305948"/>
    </source>
</evidence>